<keyword evidence="2" id="KW-1185">Reference proteome</keyword>
<name>A0A0L7RH16_9HYME</name>
<accession>A0A0L7RH16</accession>
<evidence type="ECO:0000313" key="1">
    <source>
        <dbReference type="EMBL" id="KOC69991.1"/>
    </source>
</evidence>
<proteinExistence type="predicted"/>
<protein>
    <submittedName>
        <fullName evidence="1">Uncharacterized protein</fullName>
    </submittedName>
</protein>
<organism evidence="1 2">
    <name type="scientific">Habropoda laboriosa</name>
    <dbReference type="NCBI Taxonomy" id="597456"/>
    <lineage>
        <taxon>Eukaryota</taxon>
        <taxon>Metazoa</taxon>
        <taxon>Ecdysozoa</taxon>
        <taxon>Arthropoda</taxon>
        <taxon>Hexapoda</taxon>
        <taxon>Insecta</taxon>
        <taxon>Pterygota</taxon>
        <taxon>Neoptera</taxon>
        <taxon>Endopterygota</taxon>
        <taxon>Hymenoptera</taxon>
        <taxon>Apocrita</taxon>
        <taxon>Aculeata</taxon>
        <taxon>Apoidea</taxon>
        <taxon>Anthophila</taxon>
        <taxon>Apidae</taxon>
        <taxon>Habropoda</taxon>
    </lineage>
</organism>
<dbReference type="AlphaFoldDB" id="A0A0L7RH16"/>
<reference evidence="1 2" key="1">
    <citation type="submission" date="2015-07" db="EMBL/GenBank/DDBJ databases">
        <title>The genome of Habropoda laboriosa.</title>
        <authorList>
            <person name="Pan H."/>
            <person name="Kapheim K."/>
        </authorList>
    </citation>
    <scope>NUCLEOTIDE SEQUENCE [LARGE SCALE GENOMIC DNA]</scope>
    <source>
        <strain evidence="1">0110345459</strain>
    </source>
</reference>
<dbReference type="EMBL" id="KQ414596">
    <property type="protein sequence ID" value="KOC69991.1"/>
    <property type="molecule type" value="Genomic_DNA"/>
</dbReference>
<sequence length="49" mass="5818">MIQRIADMLFQTSIASHLWLMLLYNCVIKFKTISLRIICITSESKRMQQ</sequence>
<gene>
    <name evidence="1" type="ORF">WH47_08252</name>
</gene>
<dbReference type="Proteomes" id="UP000053825">
    <property type="component" value="Unassembled WGS sequence"/>
</dbReference>
<evidence type="ECO:0000313" key="2">
    <source>
        <dbReference type="Proteomes" id="UP000053825"/>
    </source>
</evidence>